<proteinExistence type="inferred from homology"/>
<dbReference type="InterPro" id="IPR051310">
    <property type="entry name" value="MCP_chemotaxis"/>
</dbReference>
<feature type="transmembrane region" description="Helical" evidence="7">
    <location>
        <begin position="7"/>
        <end position="29"/>
    </location>
</feature>
<dbReference type="SMART" id="SM00304">
    <property type="entry name" value="HAMP"/>
    <property type="match status" value="1"/>
</dbReference>
<dbReference type="RefSeq" id="WP_020885689.1">
    <property type="nucleotide sequence ID" value="NZ_ATHI01000001.1"/>
</dbReference>
<feature type="domain" description="HAMP" evidence="9">
    <location>
        <begin position="339"/>
        <end position="391"/>
    </location>
</feature>
<accession>S7TI25</accession>
<dbReference type="FunFam" id="1.10.287.950:FF:000001">
    <property type="entry name" value="Methyl-accepting chemotaxis sensory transducer"/>
    <property type="match status" value="1"/>
</dbReference>
<evidence type="ECO:0000256" key="3">
    <source>
        <dbReference type="ARBA" id="ARBA00029447"/>
    </source>
</evidence>
<dbReference type="AlphaFoldDB" id="S7TI25"/>
<evidence type="ECO:0000256" key="6">
    <source>
        <dbReference type="SAM" id="MobiDB-lite"/>
    </source>
</evidence>
<feature type="transmembrane region" description="Helical" evidence="7">
    <location>
        <begin position="319"/>
        <end position="337"/>
    </location>
</feature>
<dbReference type="InterPro" id="IPR024478">
    <property type="entry name" value="HlyB_4HB_MCP"/>
</dbReference>
<feature type="region of interest" description="Disordered" evidence="6">
    <location>
        <begin position="401"/>
        <end position="428"/>
    </location>
</feature>
<dbReference type="Pfam" id="PF00672">
    <property type="entry name" value="HAMP"/>
    <property type="match status" value="1"/>
</dbReference>
<dbReference type="Pfam" id="PF12729">
    <property type="entry name" value="4HB_MCP_1"/>
    <property type="match status" value="1"/>
</dbReference>
<dbReference type="eggNOG" id="COG0840">
    <property type="taxonomic scope" value="Bacteria"/>
</dbReference>
<dbReference type="Gene3D" id="1.10.287.950">
    <property type="entry name" value="Methyl-accepting chemotaxis protein"/>
    <property type="match status" value="1"/>
</dbReference>
<dbReference type="PROSITE" id="PS50885">
    <property type="entry name" value="HAMP"/>
    <property type="match status" value="1"/>
</dbReference>
<dbReference type="GO" id="GO:0004888">
    <property type="term" value="F:transmembrane signaling receptor activity"/>
    <property type="evidence" value="ECO:0007669"/>
    <property type="project" value="InterPro"/>
</dbReference>
<feature type="domain" description="Methyl-accepting transducer" evidence="8">
    <location>
        <begin position="396"/>
        <end position="611"/>
    </location>
</feature>
<protein>
    <submittedName>
        <fullName evidence="10">Methyl-accepting chemotaxis sensory transducer</fullName>
    </submittedName>
</protein>
<comment type="similarity">
    <text evidence="3">Belongs to the methyl-accepting chemotaxis (MCP) protein family.</text>
</comment>
<dbReference type="InterPro" id="IPR004090">
    <property type="entry name" value="Chemotax_Me-accpt_rcpt"/>
</dbReference>
<feature type="compositionally biased region" description="Low complexity" evidence="6">
    <location>
        <begin position="638"/>
        <end position="661"/>
    </location>
</feature>
<dbReference type="InterPro" id="IPR025991">
    <property type="entry name" value="Chemoreceptor_zinc-bind_dom"/>
</dbReference>
<reference evidence="10 11" key="1">
    <citation type="journal article" date="2013" name="Genome Announc.">
        <title>Draft genome sequences for three mercury-methylating, sulfate-reducing bacteria.</title>
        <authorList>
            <person name="Brown S.D."/>
            <person name="Hurt R.A.Jr."/>
            <person name="Gilmour C.C."/>
            <person name="Elias D.A."/>
        </authorList>
    </citation>
    <scope>NUCLEOTIDE SEQUENCE [LARGE SCALE GENOMIC DNA]</scope>
    <source>
        <strain evidence="10 11">DSM 16529</strain>
    </source>
</reference>
<evidence type="ECO:0000256" key="4">
    <source>
        <dbReference type="PROSITE-ProRule" id="PRU00284"/>
    </source>
</evidence>
<dbReference type="EMBL" id="ATHI01000001">
    <property type="protein sequence ID" value="EPR36275.1"/>
    <property type="molecule type" value="Genomic_DNA"/>
</dbReference>
<evidence type="ECO:0000313" key="11">
    <source>
        <dbReference type="Proteomes" id="UP000014975"/>
    </source>
</evidence>
<dbReference type="Gene3D" id="1.20.120.30">
    <property type="entry name" value="Aspartate receptor, ligand-binding domain"/>
    <property type="match status" value="1"/>
</dbReference>
<evidence type="ECO:0000256" key="2">
    <source>
        <dbReference type="ARBA" id="ARBA00022500"/>
    </source>
</evidence>
<feature type="compositionally biased region" description="Acidic residues" evidence="6">
    <location>
        <begin position="681"/>
        <end position="690"/>
    </location>
</feature>
<dbReference type="SUPFAM" id="SSF58104">
    <property type="entry name" value="Methyl-accepting chemotaxis protein (MCP) signaling domain"/>
    <property type="match status" value="1"/>
</dbReference>
<dbReference type="PANTHER" id="PTHR43531">
    <property type="entry name" value="PROTEIN ICFG"/>
    <property type="match status" value="1"/>
</dbReference>
<dbReference type="GO" id="GO:0006935">
    <property type="term" value="P:chemotaxis"/>
    <property type="evidence" value="ECO:0007669"/>
    <property type="project" value="UniProtKB-KW"/>
</dbReference>
<evidence type="ECO:0000259" key="8">
    <source>
        <dbReference type="PROSITE" id="PS50111"/>
    </source>
</evidence>
<keyword evidence="11" id="KW-1185">Reference proteome</keyword>
<dbReference type="SMART" id="SM00283">
    <property type="entry name" value="MA"/>
    <property type="match status" value="1"/>
</dbReference>
<keyword evidence="2" id="KW-0145">Chemotaxis</keyword>
<dbReference type="GO" id="GO:0007165">
    <property type="term" value="P:signal transduction"/>
    <property type="evidence" value="ECO:0007669"/>
    <property type="project" value="UniProtKB-KW"/>
</dbReference>
<dbReference type="STRING" id="1121439.dsat_1803"/>
<name>S7TI25_9BACT</name>
<evidence type="ECO:0000313" key="10">
    <source>
        <dbReference type="EMBL" id="EPR36275.1"/>
    </source>
</evidence>
<dbReference type="CDD" id="cd06225">
    <property type="entry name" value="HAMP"/>
    <property type="match status" value="1"/>
</dbReference>
<keyword evidence="7" id="KW-0812">Transmembrane</keyword>
<dbReference type="Pfam" id="PF13682">
    <property type="entry name" value="CZB"/>
    <property type="match status" value="1"/>
</dbReference>
<feature type="region of interest" description="Disordered" evidence="6">
    <location>
        <begin position="638"/>
        <end position="690"/>
    </location>
</feature>
<organism evidence="10 11">
    <name type="scientific">Alkalidesulfovibrio alkalitolerans DSM 16529</name>
    <dbReference type="NCBI Taxonomy" id="1121439"/>
    <lineage>
        <taxon>Bacteria</taxon>
        <taxon>Pseudomonadati</taxon>
        <taxon>Thermodesulfobacteriota</taxon>
        <taxon>Desulfovibrionia</taxon>
        <taxon>Desulfovibrionales</taxon>
        <taxon>Desulfovibrionaceae</taxon>
        <taxon>Alkalidesulfovibrio</taxon>
    </lineage>
</organism>
<dbReference type="OrthoDB" id="5342522at2"/>
<evidence type="ECO:0000256" key="5">
    <source>
        <dbReference type="SAM" id="Coils"/>
    </source>
</evidence>
<dbReference type="PANTHER" id="PTHR43531:SF11">
    <property type="entry name" value="METHYL-ACCEPTING CHEMOTAXIS PROTEIN 3"/>
    <property type="match status" value="1"/>
</dbReference>
<dbReference type="PATRIC" id="fig|1121439.3.peg.187"/>
<evidence type="ECO:0000256" key="1">
    <source>
        <dbReference type="ARBA" id="ARBA00004370"/>
    </source>
</evidence>
<evidence type="ECO:0000256" key="7">
    <source>
        <dbReference type="SAM" id="Phobius"/>
    </source>
</evidence>
<dbReference type="InterPro" id="IPR003660">
    <property type="entry name" value="HAMP_dom"/>
</dbReference>
<keyword evidence="7" id="KW-1133">Transmembrane helix</keyword>
<dbReference type="GO" id="GO:0005886">
    <property type="term" value="C:plasma membrane"/>
    <property type="evidence" value="ECO:0007669"/>
    <property type="project" value="TreeGrafter"/>
</dbReference>
<dbReference type="PRINTS" id="PR00260">
    <property type="entry name" value="CHEMTRNSDUCR"/>
</dbReference>
<keyword evidence="5" id="KW-0175">Coiled coil</keyword>
<feature type="coiled-coil region" evidence="5">
    <location>
        <begin position="582"/>
        <end position="609"/>
    </location>
</feature>
<gene>
    <name evidence="10" type="ORF">dsat_1803</name>
</gene>
<sequence>MKNLKLGVKLLGGFLAVAAIVVIVGFMGVRGVNTVDERATELGQVHMKGLEYVDAISLEVANIIAYIRTLLSPALSAEDRTRQYDQIDRSRQIYREAFSAYDALPKTPRQAELWDNFKGLIARSTETNNQILDLSRNLMALDVLNPDALMANIQQFKGDHYALGNNVAMLLMLGRDFPGGDDPTRCNFGRWLGTYTTTNQRMQDILRRIRVPHDAFHAAVADLKAARAAGRAQEAETIYRDRMMAQAEQVFSHFDEIIQAVDQSRDIYNEMNTLALGEGRRRLDATFQGAGDLAAATLEAGAQAVNEAHEAGATARTTMIWGMVFGLAAAVILGIALTRAITAPVRKGVAFAQSLSQGDFTTRVDIDQRDEIGVLAKALNDMADRIGEVVAEVRSGSENVAAGSEELSASSETLSQGATEQAASVEEVSSSMEQMAANIRQNADNARQTEKMALSAAKDAEEGGAAVASTVKAMKEIAEKISIIEEIARQTNLLALNAAIEAARAGEHGKGFAVVAAEVRKLAERSGQAAAEISELSAASVEVAEKAGGMLARIVPDIKRTAELVQEIAAASAEQDAGAEQVNKAVQQLDQVVQQNASASEEMASTSEELSSQAQQLQATMSFFRVQEDGHVQRRALPPAAKPRAAKPAAPAAAALPPAGKAKAKAKTGGVRLDMGGGSSDSDDEGFERY</sequence>
<keyword evidence="4" id="KW-0807">Transducer</keyword>
<comment type="subcellular location">
    <subcellularLocation>
        <location evidence="1">Membrane</location>
    </subcellularLocation>
</comment>
<comment type="caution">
    <text evidence="10">The sequence shown here is derived from an EMBL/GenBank/DDBJ whole genome shotgun (WGS) entry which is preliminary data.</text>
</comment>
<dbReference type="InterPro" id="IPR004089">
    <property type="entry name" value="MCPsignal_dom"/>
</dbReference>
<dbReference type="PROSITE" id="PS50111">
    <property type="entry name" value="CHEMOTAXIS_TRANSDUC_2"/>
    <property type="match status" value="1"/>
</dbReference>
<evidence type="ECO:0000259" key="9">
    <source>
        <dbReference type="PROSITE" id="PS50885"/>
    </source>
</evidence>
<keyword evidence="7" id="KW-0472">Membrane</keyword>
<dbReference type="Pfam" id="PF00015">
    <property type="entry name" value="MCPsignal"/>
    <property type="match status" value="1"/>
</dbReference>
<dbReference type="Proteomes" id="UP000014975">
    <property type="component" value="Unassembled WGS sequence"/>
</dbReference>